<dbReference type="SUPFAM" id="SSF47203">
    <property type="entry name" value="Acyl-CoA dehydrogenase C-terminal domain-like"/>
    <property type="match status" value="1"/>
</dbReference>
<keyword evidence="3" id="KW-0285">Flavoprotein</keyword>
<dbReference type="Gene3D" id="1.20.140.10">
    <property type="entry name" value="Butyryl-CoA Dehydrogenase, subunit A, domain 3"/>
    <property type="match status" value="1"/>
</dbReference>
<feature type="domain" description="Acyl-CoA dehydrogenase/oxidase C-terminal" evidence="6">
    <location>
        <begin position="226"/>
        <end position="368"/>
    </location>
</feature>
<dbReference type="InterPro" id="IPR009100">
    <property type="entry name" value="AcylCoA_DH/oxidase_NM_dom_sf"/>
</dbReference>
<comment type="cofactor">
    <cofactor evidence="1">
        <name>FAD</name>
        <dbReference type="ChEBI" id="CHEBI:57692"/>
    </cofactor>
</comment>
<dbReference type="Gene3D" id="1.10.540.10">
    <property type="entry name" value="Acyl-CoA dehydrogenase/oxidase, N-terminal domain"/>
    <property type="match status" value="1"/>
</dbReference>
<dbReference type="RefSeq" id="WP_111275453.1">
    <property type="nucleotide sequence ID" value="NZ_QFYS01000002.1"/>
</dbReference>
<keyword evidence="5" id="KW-0560">Oxidoreductase</keyword>
<dbReference type="InterPro" id="IPR046373">
    <property type="entry name" value="Acyl-CoA_Oxase/DH_mid-dom_sf"/>
</dbReference>
<proteinExistence type="inferred from homology"/>
<evidence type="ECO:0000259" key="7">
    <source>
        <dbReference type="Pfam" id="PF02771"/>
    </source>
</evidence>
<evidence type="ECO:0000313" key="9">
    <source>
        <dbReference type="Proteomes" id="UP000249524"/>
    </source>
</evidence>
<evidence type="ECO:0000256" key="5">
    <source>
        <dbReference type="ARBA" id="ARBA00023002"/>
    </source>
</evidence>
<dbReference type="Proteomes" id="UP000249524">
    <property type="component" value="Unassembled WGS sequence"/>
</dbReference>
<comment type="caution">
    <text evidence="8">The sequence shown here is derived from an EMBL/GenBank/DDBJ whole genome shotgun (WGS) entry which is preliminary data.</text>
</comment>
<evidence type="ECO:0000256" key="4">
    <source>
        <dbReference type="ARBA" id="ARBA00022827"/>
    </source>
</evidence>
<name>A0A328BPJ8_9CAUL</name>
<dbReference type="Gene3D" id="2.40.110.10">
    <property type="entry name" value="Butyryl-CoA Dehydrogenase, subunit A, domain 2"/>
    <property type="match status" value="1"/>
</dbReference>
<dbReference type="Pfam" id="PF00441">
    <property type="entry name" value="Acyl-CoA_dh_1"/>
    <property type="match status" value="1"/>
</dbReference>
<evidence type="ECO:0000313" key="8">
    <source>
        <dbReference type="EMBL" id="RAK67844.1"/>
    </source>
</evidence>
<dbReference type="AlphaFoldDB" id="A0A328BPJ8"/>
<evidence type="ECO:0000256" key="2">
    <source>
        <dbReference type="ARBA" id="ARBA00009347"/>
    </source>
</evidence>
<sequence length="370" mass="38733">MPTFSAEDRTSVRDGVARLFAERSPLSSVRSAMETATGIDADLWQELAAMGVLGVAVPERFGGIGGDAVLIEALMEEVGAALVCGPFLSSAVFAAALLENLGDAEISAKLLPQMAAGSLIAAVAVQDAAAAGTQSGVAPKARQKASGWRIEGEVAYVIHADAAHILLVAAETSEGLRVFLVEGNAHGLARSPLSTFDKTLRLSRLRFDATPARRIEARRETTEALANALDLVRVALAGEQAGGARRVLDITVDYAKSRIQFGRPIGSFQAIKHMAADLLLEVESATSAAREAARLLSMGSASAGAAVSLAASACGDAFVKVTADAIQMHGGIAFTWDHDAHLYLRRARADAQLFGTPAFHREQYLRAMGA</sequence>
<dbReference type="GO" id="GO:0050660">
    <property type="term" value="F:flavin adenine dinucleotide binding"/>
    <property type="evidence" value="ECO:0007669"/>
    <property type="project" value="InterPro"/>
</dbReference>
<feature type="domain" description="Acyl-CoA dehydrogenase/oxidase N-terminal" evidence="7">
    <location>
        <begin position="8"/>
        <end position="117"/>
    </location>
</feature>
<dbReference type="GO" id="GO:0003995">
    <property type="term" value="F:acyl-CoA dehydrogenase activity"/>
    <property type="evidence" value="ECO:0007669"/>
    <property type="project" value="TreeGrafter"/>
</dbReference>
<keyword evidence="9" id="KW-1185">Reference proteome</keyword>
<dbReference type="CDD" id="cd00567">
    <property type="entry name" value="ACAD"/>
    <property type="match status" value="1"/>
</dbReference>
<dbReference type="InterPro" id="IPR013786">
    <property type="entry name" value="AcylCoA_DH/ox_N"/>
</dbReference>
<evidence type="ECO:0000256" key="3">
    <source>
        <dbReference type="ARBA" id="ARBA00022630"/>
    </source>
</evidence>
<dbReference type="SUPFAM" id="SSF56645">
    <property type="entry name" value="Acyl-CoA dehydrogenase NM domain-like"/>
    <property type="match status" value="1"/>
</dbReference>
<reference evidence="8 9" key="1">
    <citation type="submission" date="2018-05" db="EMBL/GenBank/DDBJ databases">
        <authorList>
            <person name="Lanie J.A."/>
            <person name="Ng W.-L."/>
            <person name="Kazmierczak K.M."/>
            <person name="Andrzejewski T.M."/>
            <person name="Davidsen T.M."/>
            <person name="Wayne K.J."/>
            <person name="Tettelin H."/>
            <person name="Glass J.I."/>
            <person name="Rusch D."/>
            <person name="Podicherti R."/>
            <person name="Tsui H.-C.T."/>
            <person name="Winkler M.E."/>
        </authorList>
    </citation>
    <scope>NUCLEOTIDE SEQUENCE [LARGE SCALE GENOMIC DNA]</scope>
    <source>
        <strain evidence="8 9">BUT-10</strain>
    </source>
</reference>
<dbReference type="InterPro" id="IPR037069">
    <property type="entry name" value="AcylCoA_DH/ox_N_sf"/>
</dbReference>
<organism evidence="8 9">
    <name type="scientific">Phenylobacterium kunshanense</name>
    <dbReference type="NCBI Taxonomy" id="1445034"/>
    <lineage>
        <taxon>Bacteria</taxon>
        <taxon>Pseudomonadati</taxon>
        <taxon>Pseudomonadota</taxon>
        <taxon>Alphaproteobacteria</taxon>
        <taxon>Caulobacterales</taxon>
        <taxon>Caulobacteraceae</taxon>
        <taxon>Phenylobacterium</taxon>
    </lineage>
</organism>
<dbReference type="PANTHER" id="PTHR43884">
    <property type="entry name" value="ACYL-COA DEHYDROGENASE"/>
    <property type="match status" value="1"/>
</dbReference>
<dbReference type="InterPro" id="IPR036250">
    <property type="entry name" value="AcylCo_DH-like_C"/>
</dbReference>
<dbReference type="PANTHER" id="PTHR43884:SF20">
    <property type="entry name" value="ACYL-COA DEHYDROGENASE FADE28"/>
    <property type="match status" value="1"/>
</dbReference>
<comment type="similarity">
    <text evidence="2">Belongs to the acyl-CoA dehydrogenase family.</text>
</comment>
<evidence type="ECO:0000259" key="6">
    <source>
        <dbReference type="Pfam" id="PF00441"/>
    </source>
</evidence>
<dbReference type="InterPro" id="IPR009075">
    <property type="entry name" value="AcylCo_DH/oxidase_C"/>
</dbReference>
<dbReference type="Pfam" id="PF02771">
    <property type="entry name" value="Acyl-CoA_dh_N"/>
    <property type="match status" value="1"/>
</dbReference>
<gene>
    <name evidence="8" type="ORF">DJ019_08115</name>
</gene>
<dbReference type="OrthoDB" id="7328575at2"/>
<accession>A0A328BPJ8</accession>
<evidence type="ECO:0000256" key="1">
    <source>
        <dbReference type="ARBA" id="ARBA00001974"/>
    </source>
</evidence>
<dbReference type="EMBL" id="QFYS01000002">
    <property type="protein sequence ID" value="RAK67844.1"/>
    <property type="molecule type" value="Genomic_DNA"/>
</dbReference>
<protein>
    <submittedName>
        <fullName evidence="8">Acyl-CoA dehydrogenase</fullName>
    </submittedName>
</protein>
<keyword evidence="4" id="KW-0274">FAD</keyword>